<dbReference type="InterPro" id="IPR011049">
    <property type="entry name" value="Serralysin-like_metalloprot_C"/>
</dbReference>
<evidence type="ECO:0000256" key="3">
    <source>
        <dbReference type="ARBA" id="ARBA00022525"/>
    </source>
</evidence>
<dbReference type="Gene3D" id="2.150.10.10">
    <property type="entry name" value="Serralysin-like metalloprotease, C-terminal"/>
    <property type="match status" value="2"/>
</dbReference>
<dbReference type="InterPro" id="IPR018511">
    <property type="entry name" value="Hemolysin-typ_Ca-bd_CS"/>
</dbReference>
<dbReference type="Pfam" id="PF08548">
    <property type="entry name" value="Peptidase_M10_C"/>
    <property type="match status" value="1"/>
</dbReference>
<evidence type="ECO:0000256" key="1">
    <source>
        <dbReference type="ARBA" id="ARBA00001913"/>
    </source>
</evidence>
<organism evidence="7 8">
    <name type="scientific">Neptunicoccus cionae</name>
    <dbReference type="NCBI Taxonomy" id="2035344"/>
    <lineage>
        <taxon>Bacteria</taxon>
        <taxon>Pseudomonadati</taxon>
        <taxon>Pseudomonadota</taxon>
        <taxon>Alphaproteobacteria</taxon>
        <taxon>Rhodobacterales</taxon>
        <taxon>Paracoccaceae</taxon>
        <taxon>Neptunicoccus</taxon>
    </lineage>
</organism>
<dbReference type="GO" id="GO:0005615">
    <property type="term" value="C:extracellular space"/>
    <property type="evidence" value="ECO:0007669"/>
    <property type="project" value="InterPro"/>
</dbReference>
<evidence type="ECO:0000313" key="8">
    <source>
        <dbReference type="Proteomes" id="UP000628017"/>
    </source>
</evidence>
<reference evidence="7" key="2">
    <citation type="submission" date="2020-09" db="EMBL/GenBank/DDBJ databases">
        <authorList>
            <person name="Sun Q."/>
            <person name="Zhou Y."/>
        </authorList>
    </citation>
    <scope>NUCLEOTIDE SEQUENCE</scope>
    <source>
        <strain evidence="7">CGMCC 1.15880</strain>
    </source>
</reference>
<dbReference type="Pfam" id="PF00353">
    <property type="entry name" value="HemolysinCabind"/>
    <property type="match status" value="1"/>
</dbReference>
<feature type="region of interest" description="Disordered" evidence="5">
    <location>
        <begin position="289"/>
        <end position="340"/>
    </location>
</feature>
<feature type="compositionally biased region" description="Basic and acidic residues" evidence="5">
    <location>
        <begin position="308"/>
        <end position="322"/>
    </location>
</feature>
<dbReference type="InterPro" id="IPR050557">
    <property type="entry name" value="RTX_toxin/Mannuronan_C5-epim"/>
</dbReference>
<evidence type="ECO:0000313" key="7">
    <source>
        <dbReference type="EMBL" id="GGA09453.1"/>
    </source>
</evidence>
<dbReference type="Proteomes" id="UP000628017">
    <property type="component" value="Unassembled WGS sequence"/>
</dbReference>
<protein>
    <recommendedName>
        <fullName evidence="6">Peptidase M10 serralysin C-terminal domain-containing protein</fullName>
    </recommendedName>
</protein>
<dbReference type="GO" id="GO:0005509">
    <property type="term" value="F:calcium ion binding"/>
    <property type="evidence" value="ECO:0007669"/>
    <property type="project" value="InterPro"/>
</dbReference>
<dbReference type="RefSeq" id="WP_188670902.1">
    <property type="nucleotide sequence ID" value="NZ_BMKA01000001.1"/>
</dbReference>
<comment type="cofactor">
    <cofactor evidence="1">
        <name>Ca(2+)</name>
        <dbReference type="ChEBI" id="CHEBI:29108"/>
    </cofactor>
</comment>
<dbReference type="GO" id="GO:0008237">
    <property type="term" value="F:metallopeptidase activity"/>
    <property type="evidence" value="ECO:0007669"/>
    <property type="project" value="InterPro"/>
</dbReference>
<comment type="caution">
    <text evidence="7">The sequence shown here is derived from an EMBL/GenBank/DDBJ whole genome shotgun (WGS) entry which is preliminary data.</text>
</comment>
<evidence type="ECO:0000256" key="5">
    <source>
        <dbReference type="SAM" id="MobiDB-lite"/>
    </source>
</evidence>
<dbReference type="SUPFAM" id="SSF55486">
    <property type="entry name" value="Metalloproteases ('zincins'), catalytic domain"/>
    <property type="match status" value="1"/>
</dbReference>
<feature type="domain" description="Peptidase M10 serralysin C-terminal" evidence="6">
    <location>
        <begin position="197"/>
        <end position="374"/>
    </location>
</feature>
<dbReference type="SUPFAM" id="SSF51120">
    <property type="entry name" value="beta-Roll"/>
    <property type="match status" value="2"/>
</dbReference>
<dbReference type="EMBL" id="BMKA01000001">
    <property type="protein sequence ID" value="GGA09453.1"/>
    <property type="molecule type" value="Genomic_DNA"/>
</dbReference>
<accession>A0A916QTA5</accession>
<name>A0A916QTA5_9RHOB</name>
<evidence type="ECO:0000256" key="2">
    <source>
        <dbReference type="ARBA" id="ARBA00004613"/>
    </source>
</evidence>
<keyword evidence="4" id="KW-0677">Repeat</keyword>
<proteinExistence type="predicted"/>
<dbReference type="Gene3D" id="3.40.390.10">
    <property type="entry name" value="Collagenase (Catalytic Domain)"/>
    <property type="match status" value="1"/>
</dbReference>
<evidence type="ECO:0000259" key="6">
    <source>
        <dbReference type="Pfam" id="PF08548"/>
    </source>
</evidence>
<keyword evidence="8" id="KW-1185">Reference proteome</keyword>
<comment type="subcellular location">
    <subcellularLocation>
        <location evidence="2">Secreted</location>
    </subcellularLocation>
</comment>
<evidence type="ECO:0000256" key="4">
    <source>
        <dbReference type="ARBA" id="ARBA00022737"/>
    </source>
</evidence>
<dbReference type="PANTHER" id="PTHR38340:SF1">
    <property type="entry name" value="S-LAYER PROTEIN"/>
    <property type="match status" value="1"/>
</dbReference>
<dbReference type="AlphaFoldDB" id="A0A916QTA5"/>
<sequence length="421" mass="44327">MVTRTEIIDGMQFTFLKGKDAINTTDAAAHTFTYQYAGTSAPVDLPTSATYDGWSDFSAAAEASFREGLDHLESLINVEFVEVTGSDDPDMNVGSVTLPGSTAGTGGYSASSSGDSITRYDSYVVYDNTIDISTTMDLILHELGHAMGLKHSFSSPTVPDGFDNNKYTLMSYTENPDNGLDSDAMMLFDILALQDLWGANDETALGDTTYTGSRTETIDAVWDAGGIDTFDGSALSGGVKLDLREGRFSSFETTDDVVIAYDTVIENAIGGDGTDKLVGNSAANNLLGGASRDKLKGGSGGDDIDGGAGRDKINGGRGRDDLSGGAGNDRISGDKGKDTLTGNGGADTFVFENKGGKDRVLDFKDDVDQLKFDHADVSSVDDVLALGTEKNGNAFFTFSDGLIVRVDDITLAELSNDILIA</sequence>
<gene>
    <name evidence="7" type="ORF">GCM10011498_06760</name>
</gene>
<keyword evidence="3" id="KW-0964">Secreted</keyword>
<dbReference type="InterPro" id="IPR001343">
    <property type="entry name" value="Hemolysn_Ca-bd"/>
</dbReference>
<dbReference type="PANTHER" id="PTHR38340">
    <property type="entry name" value="S-LAYER PROTEIN"/>
    <property type="match status" value="1"/>
</dbReference>
<dbReference type="InterPro" id="IPR024079">
    <property type="entry name" value="MetalloPept_cat_dom_sf"/>
</dbReference>
<dbReference type="InterPro" id="IPR034033">
    <property type="entry name" value="Serralysin-like"/>
</dbReference>
<dbReference type="InterPro" id="IPR013858">
    <property type="entry name" value="Peptidase_M10B_C"/>
</dbReference>
<dbReference type="PRINTS" id="PR00313">
    <property type="entry name" value="CABNDNGRPT"/>
</dbReference>
<dbReference type="PROSITE" id="PS00330">
    <property type="entry name" value="HEMOLYSIN_CALCIUM"/>
    <property type="match status" value="1"/>
</dbReference>
<reference evidence="7" key="1">
    <citation type="journal article" date="2014" name="Int. J. Syst. Evol. Microbiol.">
        <title>Complete genome sequence of Corynebacterium casei LMG S-19264T (=DSM 44701T), isolated from a smear-ripened cheese.</title>
        <authorList>
            <consortium name="US DOE Joint Genome Institute (JGI-PGF)"/>
            <person name="Walter F."/>
            <person name="Albersmeier A."/>
            <person name="Kalinowski J."/>
            <person name="Ruckert C."/>
        </authorList>
    </citation>
    <scope>NUCLEOTIDE SEQUENCE</scope>
    <source>
        <strain evidence="7">CGMCC 1.15880</strain>
    </source>
</reference>
<dbReference type="CDD" id="cd04277">
    <property type="entry name" value="ZnMc_serralysin_like"/>
    <property type="match status" value="1"/>
</dbReference>